<dbReference type="GO" id="GO:0000976">
    <property type="term" value="F:transcription cis-regulatory region binding"/>
    <property type="evidence" value="ECO:0007669"/>
    <property type="project" value="TreeGrafter"/>
</dbReference>
<reference evidence="6" key="2">
    <citation type="submission" date="2020-09" db="EMBL/GenBank/DDBJ databases">
        <authorList>
            <person name="Sun Q."/>
            <person name="Zhou Y."/>
        </authorList>
    </citation>
    <scope>NUCLEOTIDE SEQUENCE</scope>
    <source>
        <strain evidence="6">CGMCC 4.5737</strain>
    </source>
</reference>
<evidence type="ECO:0000256" key="1">
    <source>
        <dbReference type="ARBA" id="ARBA00023015"/>
    </source>
</evidence>
<organism evidence="6 7">
    <name type="scientific">Longimycelium tulufanense</name>
    <dbReference type="NCBI Taxonomy" id="907463"/>
    <lineage>
        <taxon>Bacteria</taxon>
        <taxon>Bacillati</taxon>
        <taxon>Actinomycetota</taxon>
        <taxon>Actinomycetes</taxon>
        <taxon>Pseudonocardiales</taxon>
        <taxon>Pseudonocardiaceae</taxon>
        <taxon>Longimycelium</taxon>
    </lineage>
</organism>
<dbReference type="AlphaFoldDB" id="A0A8J3CFP1"/>
<evidence type="ECO:0000256" key="2">
    <source>
        <dbReference type="ARBA" id="ARBA00023125"/>
    </source>
</evidence>
<feature type="DNA-binding region" description="H-T-H motif" evidence="4">
    <location>
        <begin position="32"/>
        <end position="51"/>
    </location>
</feature>
<dbReference type="SUPFAM" id="SSF48498">
    <property type="entry name" value="Tetracyclin repressor-like, C-terminal domain"/>
    <property type="match status" value="1"/>
</dbReference>
<gene>
    <name evidence="6" type="ORF">GCM10012275_33550</name>
</gene>
<dbReference type="Gene3D" id="1.10.357.10">
    <property type="entry name" value="Tetracycline Repressor, domain 2"/>
    <property type="match status" value="1"/>
</dbReference>
<evidence type="ECO:0000313" key="7">
    <source>
        <dbReference type="Proteomes" id="UP000637578"/>
    </source>
</evidence>
<dbReference type="Pfam" id="PF13305">
    <property type="entry name" value="TetR_C_33"/>
    <property type="match status" value="1"/>
</dbReference>
<dbReference type="InterPro" id="IPR036271">
    <property type="entry name" value="Tet_transcr_reg_TetR-rel_C_sf"/>
</dbReference>
<dbReference type="InterPro" id="IPR009057">
    <property type="entry name" value="Homeodomain-like_sf"/>
</dbReference>
<dbReference type="Pfam" id="PF00440">
    <property type="entry name" value="TetR_N"/>
    <property type="match status" value="1"/>
</dbReference>
<comment type="caution">
    <text evidence="6">The sequence shown here is derived from an EMBL/GenBank/DDBJ whole genome shotgun (WGS) entry which is preliminary data.</text>
</comment>
<dbReference type="InterPro" id="IPR050109">
    <property type="entry name" value="HTH-type_TetR-like_transc_reg"/>
</dbReference>
<name>A0A8J3CFP1_9PSEU</name>
<feature type="domain" description="HTH tetR-type" evidence="5">
    <location>
        <begin position="9"/>
        <end position="69"/>
    </location>
</feature>
<evidence type="ECO:0000256" key="3">
    <source>
        <dbReference type="ARBA" id="ARBA00023163"/>
    </source>
</evidence>
<proteinExistence type="predicted"/>
<keyword evidence="7" id="KW-1185">Reference proteome</keyword>
<keyword evidence="3" id="KW-0804">Transcription</keyword>
<dbReference type="RefSeq" id="WP_189058673.1">
    <property type="nucleotide sequence ID" value="NZ_BMMK01000014.1"/>
</dbReference>
<dbReference type="SUPFAM" id="SSF46689">
    <property type="entry name" value="Homeodomain-like"/>
    <property type="match status" value="1"/>
</dbReference>
<dbReference type="PANTHER" id="PTHR30055">
    <property type="entry name" value="HTH-TYPE TRANSCRIPTIONAL REGULATOR RUTR"/>
    <property type="match status" value="1"/>
</dbReference>
<evidence type="ECO:0000259" key="5">
    <source>
        <dbReference type="PROSITE" id="PS50977"/>
    </source>
</evidence>
<dbReference type="InterPro" id="IPR025996">
    <property type="entry name" value="MT1864/Rv1816-like_C"/>
</dbReference>
<sequence length="197" mass="21497">MPRPRTHDDALRIRLLDRAGELLSTGGPDALSLRRLAAEVGTSTSAVYSLFGGKPGLVAALHREAFRRFGARLAAVTPSDDPADDIVRLGRAYRTSALADPHLYQVMFGRPIPDFTPDEQACREADATFEPLLDAARRGVRDGSLVDEPPEQIALACWGVVHGLVMLELNGNVPDDVDFATTYHRALQAGVDGWRRR</sequence>
<accession>A0A8J3CFP1</accession>
<evidence type="ECO:0000256" key="4">
    <source>
        <dbReference type="PROSITE-ProRule" id="PRU00335"/>
    </source>
</evidence>
<dbReference type="EMBL" id="BMMK01000014">
    <property type="protein sequence ID" value="GGM59734.1"/>
    <property type="molecule type" value="Genomic_DNA"/>
</dbReference>
<protein>
    <submittedName>
        <fullName evidence="6">TetR family transcriptional regulator</fullName>
    </submittedName>
</protein>
<dbReference type="PANTHER" id="PTHR30055:SF209">
    <property type="entry name" value="POSSIBLE TRANSCRIPTIONAL REGULATORY PROTEIN (PROBABLY TETR-FAMILY)"/>
    <property type="match status" value="1"/>
</dbReference>
<evidence type="ECO:0000313" key="6">
    <source>
        <dbReference type="EMBL" id="GGM59734.1"/>
    </source>
</evidence>
<reference evidence="6" key="1">
    <citation type="journal article" date="2014" name="Int. J. Syst. Evol. Microbiol.">
        <title>Complete genome sequence of Corynebacterium casei LMG S-19264T (=DSM 44701T), isolated from a smear-ripened cheese.</title>
        <authorList>
            <consortium name="US DOE Joint Genome Institute (JGI-PGF)"/>
            <person name="Walter F."/>
            <person name="Albersmeier A."/>
            <person name="Kalinowski J."/>
            <person name="Ruckert C."/>
        </authorList>
    </citation>
    <scope>NUCLEOTIDE SEQUENCE</scope>
    <source>
        <strain evidence="6">CGMCC 4.5737</strain>
    </source>
</reference>
<dbReference type="PROSITE" id="PS50977">
    <property type="entry name" value="HTH_TETR_2"/>
    <property type="match status" value="1"/>
</dbReference>
<dbReference type="InterPro" id="IPR001647">
    <property type="entry name" value="HTH_TetR"/>
</dbReference>
<dbReference type="GO" id="GO:0003700">
    <property type="term" value="F:DNA-binding transcription factor activity"/>
    <property type="evidence" value="ECO:0007669"/>
    <property type="project" value="TreeGrafter"/>
</dbReference>
<dbReference type="Proteomes" id="UP000637578">
    <property type="component" value="Unassembled WGS sequence"/>
</dbReference>
<keyword evidence="2 4" id="KW-0238">DNA-binding</keyword>
<keyword evidence="1" id="KW-0805">Transcription regulation</keyword>